<name>A0A5B7GZT7_PORTR</name>
<organism evidence="1 2">
    <name type="scientific">Portunus trituberculatus</name>
    <name type="common">Swimming crab</name>
    <name type="synonym">Neptunus trituberculatus</name>
    <dbReference type="NCBI Taxonomy" id="210409"/>
    <lineage>
        <taxon>Eukaryota</taxon>
        <taxon>Metazoa</taxon>
        <taxon>Ecdysozoa</taxon>
        <taxon>Arthropoda</taxon>
        <taxon>Crustacea</taxon>
        <taxon>Multicrustacea</taxon>
        <taxon>Malacostraca</taxon>
        <taxon>Eumalacostraca</taxon>
        <taxon>Eucarida</taxon>
        <taxon>Decapoda</taxon>
        <taxon>Pleocyemata</taxon>
        <taxon>Brachyura</taxon>
        <taxon>Eubrachyura</taxon>
        <taxon>Portunoidea</taxon>
        <taxon>Portunidae</taxon>
        <taxon>Portuninae</taxon>
        <taxon>Portunus</taxon>
    </lineage>
</organism>
<reference evidence="1 2" key="1">
    <citation type="submission" date="2019-05" db="EMBL/GenBank/DDBJ databases">
        <title>Another draft genome of Portunus trituberculatus and its Hox gene families provides insights of decapod evolution.</title>
        <authorList>
            <person name="Jeong J.-H."/>
            <person name="Song I."/>
            <person name="Kim S."/>
            <person name="Choi T."/>
            <person name="Kim D."/>
            <person name="Ryu S."/>
            <person name="Kim W."/>
        </authorList>
    </citation>
    <scope>NUCLEOTIDE SEQUENCE [LARGE SCALE GENOMIC DNA]</scope>
    <source>
        <tissue evidence="1">Muscle</tissue>
    </source>
</reference>
<evidence type="ECO:0000313" key="1">
    <source>
        <dbReference type="EMBL" id="MPC62885.1"/>
    </source>
</evidence>
<dbReference type="Proteomes" id="UP000324222">
    <property type="component" value="Unassembled WGS sequence"/>
</dbReference>
<keyword evidence="2" id="KW-1185">Reference proteome</keyword>
<comment type="caution">
    <text evidence="1">The sequence shown here is derived from an EMBL/GenBank/DDBJ whole genome shotgun (WGS) entry which is preliminary data.</text>
</comment>
<protein>
    <submittedName>
        <fullName evidence="1">Uncharacterized protein</fullName>
    </submittedName>
</protein>
<evidence type="ECO:0000313" key="2">
    <source>
        <dbReference type="Proteomes" id="UP000324222"/>
    </source>
</evidence>
<proteinExistence type="predicted"/>
<gene>
    <name evidence="1" type="ORF">E2C01_056975</name>
</gene>
<accession>A0A5B7GZT7</accession>
<sequence length="45" mass="5071">MFCHGRTLKLLSNLHMKETSSYLLMRCTKTMCTLMGASSTPSKKC</sequence>
<dbReference type="AlphaFoldDB" id="A0A5B7GZT7"/>
<dbReference type="EMBL" id="VSRR010020159">
    <property type="protein sequence ID" value="MPC62885.1"/>
    <property type="molecule type" value="Genomic_DNA"/>
</dbReference>